<evidence type="ECO:0000313" key="4">
    <source>
        <dbReference type="Proteomes" id="UP000244811"/>
    </source>
</evidence>
<dbReference type="Gene3D" id="3.30.200.20">
    <property type="entry name" value="Phosphorylase Kinase, domain 1"/>
    <property type="match status" value="1"/>
</dbReference>
<dbReference type="EMBL" id="CP056069">
    <property type="protein sequence ID" value="UKK00401.2"/>
    <property type="molecule type" value="Genomic_DNA"/>
</dbReference>
<dbReference type="GO" id="GO:0004305">
    <property type="term" value="F:ethanolamine kinase activity"/>
    <property type="evidence" value="ECO:0007669"/>
    <property type="project" value="TreeGrafter"/>
</dbReference>
<keyword evidence="3" id="KW-0808">Transferase</keyword>
<protein>
    <submittedName>
        <fullName evidence="3">Choline kinase</fullName>
        <ecNumber evidence="3">2.7.1.32</ecNumber>
    </submittedName>
</protein>
<dbReference type="SUPFAM" id="SSF56112">
    <property type="entry name" value="Protein kinase-like (PK-like)"/>
    <property type="match status" value="1"/>
</dbReference>
<name>A0A976M9Z3_THEOR</name>
<feature type="transmembrane region" description="Helical" evidence="2">
    <location>
        <begin position="363"/>
        <end position="382"/>
    </location>
</feature>
<dbReference type="PANTHER" id="PTHR22603">
    <property type="entry name" value="CHOLINE/ETHANOALAMINE KINASE"/>
    <property type="match status" value="1"/>
</dbReference>
<dbReference type="EC" id="2.7.1.32" evidence="3"/>
<dbReference type="PANTHER" id="PTHR22603:SF93">
    <property type="entry name" value="RE24176P"/>
    <property type="match status" value="1"/>
</dbReference>
<dbReference type="Pfam" id="PF01633">
    <property type="entry name" value="Choline_kinase"/>
    <property type="match status" value="1"/>
</dbReference>
<sequence>MAGTVDKKVFDEDVYKNVMVSDSSRAVNYMEEVESPDELKNLCRKNIPFWNELKNEEIEIRSITISLTNKVYMVQLANPDSGSRRLNKVLLRIISDEKSVLYDIDHQNQVCKLLGEFGFCPKMVENFPGGRIEEWIEGFVLHSSSLFNLSVLTSVATLLAKFHKTITTVAPKEWDRSPSLLSKMEEWLPECRKINESLKLGLDMDKMESYFHDYKKFLNEYLDKLDMPEYNDFPGNIGDEGERNKLTNEELKRQGSNYGNRVLFCHNDLHLKNLIATYDGLTLIDFEYSSFNYVGADIGFFFVESNFDYDCEEYPFFKMDRSFELSYDLKVMFASVYLSESLGSNVLPDRTDIIDPFLNSIELFSMGTLLFWAYWGIIMLSLNDINSKFDYKQYSLLKFELFVEKFAEFKSAM</sequence>
<keyword evidence="2" id="KW-0812">Transmembrane</keyword>
<evidence type="ECO:0000313" key="3">
    <source>
        <dbReference type="EMBL" id="UKK00401.2"/>
    </source>
</evidence>
<dbReference type="CDD" id="cd14021">
    <property type="entry name" value="ChoK-like_euk"/>
    <property type="match status" value="1"/>
</dbReference>
<keyword evidence="2" id="KW-0472">Membrane</keyword>
<evidence type="ECO:0000256" key="2">
    <source>
        <dbReference type="SAM" id="Phobius"/>
    </source>
</evidence>
<organism evidence="3 4">
    <name type="scientific">Theileria orientalis</name>
    <dbReference type="NCBI Taxonomy" id="68886"/>
    <lineage>
        <taxon>Eukaryota</taxon>
        <taxon>Sar</taxon>
        <taxon>Alveolata</taxon>
        <taxon>Apicomplexa</taxon>
        <taxon>Aconoidasida</taxon>
        <taxon>Piroplasmida</taxon>
        <taxon>Theileriidae</taxon>
        <taxon>Theileria</taxon>
    </lineage>
</organism>
<accession>A0A976M9Z3</accession>
<proteinExistence type="inferred from homology"/>
<comment type="similarity">
    <text evidence="1">Belongs to the choline/ethanolamine kinase family.</text>
</comment>
<evidence type="ECO:0000256" key="1">
    <source>
        <dbReference type="ARBA" id="ARBA00038211"/>
    </source>
</evidence>
<keyword evidence="3" id="KW-0418">Kinase</keyword>
<dbReference type="Proteomes" id="UP000244811">
    <property type="component" value="Chromosome 1"/>
</dbReference>
<reference evidence="3" key="1">
    <citation type="submission" date="2022-07" db="EMBL/GenBank/DDBJ databases">
        <title>Evaluation of T. orientalis genome assembly methods using nanopore sequencing and analysis of variation between genomes.</title>
        <authorList>
            <person name="Yam J."/>
            <person name="Micallef M.L."/>
            <person name="Liu M."/>
            <person name="Djordjevic S.P."/>
            <person name="Bogema D.R."/>
            <person name="Jenkins C."/>
        </authorList>
    </citation>
    <scope>NUCLEOTIDE SEQUENCE</scope>
    <source>
        <strain evidence="3">Goon Nure</strain>
    </source>
</reference>
<dbReference type="AlphaFoldDB" id="A0A976M9Z3"/>
<dbReference type="InterPro" id="IPR011009">
    <property type="entry name" value="Kinase-like_dom_sf"/>
</dbReference>
<dbReference type="GO" id="GO:0006646">
    <property type="term" value="P:phosphatidylethanolamine biosynthetic process"/>
    <property type="evidence" value="ECO:0007669"/>
    <property type="project" value="TreeGrafter"/>
</dbReference>
<dbReference type="GO" id="GO:0004103">
    <property type="term" value="F:choline kinase activity"/>
    <property type="evidence" value="ECO:0007669"/>
    <property type="project" value="UniProtKB-EC"/>
</dbReference>
<dbReference type="Gene3D" id="3.90.1200.10">
    <property type="match status" value="1"/>
</dbReference>
<keyword evidence="2" id="KW-1133">Transmembrane helix</keyword>
<gene>
    <name evidence="3" type="ORF">MACK_000473</name>
</gene>
<dbReference type="GO" id="GO:0005737">
    <property type="term" value="C:cytoplasm"/>
    <property type="evidence" value="ECO:0007669"/>
    <property type="project" value="TreeGrafter"/>
</dbReference>